<organism evidence="2 3">
    <name type="scientific">Ochrobactrum soli</name>
    <dbReference type="NCBI Taxonomy" id="2448455"/>
    <lineage>
        <taxon>Bacteria</taxon>
        <taxon>Pseudomonadati</taxon>
        <taxon>Pseudomonadota</taxon>
        <taxon>Alphaproteobacteria</taxon>
        <taxon>Hyphomicrobiales</taxon>
        <taxon>Brucellaceae</taxon>
        <taxon>Brucella/Ochrobactrum group</taxon>
        <taxon>Ochrobactrum</taxon>
    </lineage>
</organism>
<dbReference type="Proteomes" id="UP000246073">
    <property type="component" value="Unassembled WGS sequence"/>
</dbReference>
<dbReference type="AlphaFoldDB" id="A0A2P9HJZ7"/>
<reference evidence="3" key="1">
    <citation type="submission" date="2017-12" db="EMBL/GenBank/DDBJ databases">
        <authorList>
            <person name="Diaz M."/>
        </authorList>
    </citation>
    <scope>NUCLEOTIDE SEQUENCE [LARGE SCALE GENOMIC DNA]</scope>
    <source>
        <strain evidence="3">FI11154</strain>
    </source>
</reference>
<name>A0A2P9HJZ7_9HYPH</name>
<proteinExistence type="predicted"/>
<accession>A0A2P9HJZ7</accession>
<evidence type="ECO:0000313" key="3">
    <source>
        <dbReference type="Proteomes" id="UP000246073"/>
    </source>
</evidence>
<protein>
    <submittedName>
        <fullName evidence="2">Uncharacterized protein</fullName>
    </submittedName>
</protein>
<dbReference type="EMBL" id="OOFM01000005">
    <property type="protein sequence ID" value="SPL64405.1"/>
    <property type="molecule type" value="Genomic_DNA"/>
</dbReference>
<feature type="region of interest" description="Disordered" evidence="1">
    <location>
        <begin position="76"/>
        <end position="95"/>
    </location>
</feature>
<sequence>MLISGIGGAIGYNQQAQQAKDAAATGRIQANQIDAGYRDELNSTINNIRAIRAGTGVAANSPTTLAIEDENRRVSDRNRTRDVASRRIQADQSERDARTFRNSAFTSLIGGTAKSLPYFFGQ</sequence>
<gene>
    <name evidence="2" type="ORF">OHAE_272</name>
</gene>
<evidence type="ECO:0000256" key="1">
    <source>
        <dbReference type="SAM" id="MobiDB-lite"/>
    </source>
</evidence>
<evidence type="ECO:0000313" key="2">
    <source>
        <dbReference type="EMBL" id="SPL64405.1"/>
    </source>
</evidence>